<dbReference type="SFLD" id="SFLDS00029">
    <property type="entry name" value="Radical_SAM"/>
    <property type="match status" value="1"/>
</dbReference>
<sequence>MKALLINPTWETFISRKGKRYNRHFPPLDLLNCAALLEQKKIYVEILDANISDLSPLEIADYASRFDKVFITSTPYYKWQCPNLDFDAFLNFIKLFDKHNLYLMGAHCSIYPKKVLQLTEAIVIIRGEPEYTVLEICQGKTYRDIHGLTFKQNGNVITNPDRDLLSLDQLPLPAYHLVDPKKYGYEILGDNFMIFEGSRGCPYKCNFCLQIMYGNKYRKKSASKLINEVDYAIQESEVENGYFYDLEFTLNKDLVNRLCDYLIERKYNFSWTCQARTDTVDPQILKKMKEAGCKIIHFGVETGSKKILELINKKITLQEIEKGIGMTKQIGIETVCFFMFGLPGETKADFLKTIKLAKRLNPTYASFHVATPYPGTEFFNLFTSALPSPFEGEGNEEASIRFPEAYIKEHSLKELEAVTRKAFLQFYLRPKYILSRLWTRNPGSWLKQLKLFINFVR</sequence>
<dbReference type="InterPro" id="IPR006638">
    <property type="entry name" value="Elp3/MiaA/NifB-like_rSAM"/>
</dbReference>
<feature type="domain" description="Radical SAM core" evidence="8">
    <location>
        <begin position="187"/>
        <end position="413"/>
    </location>
</feature>
<dbReference type="SUPFAM" id="SSF102114">
    <property type="entry name" value="Radical SAM enzymes"/>
    <property type="match status" value="1"/>
</dbReference>
<evidence type="ECO:0000256" key="1">
    <source>
        <dbReference type="ARBA" id="ARBA00001966"/>
    </source>
</evidence>
<keyword evidence="4" id="KW-0949">S-adenosyl-L-methionine</keyword>
<dbReference type="PROSITE" id="PS51918">
    <property type="entry name" value="RADICAL_SAM"/>
    <property type="match status" value="1"/>
</dbReference>
<dbReference type="AlphaFoldDB" id="A0A1E3XHT2"/>
<dbReference type="EMBL" id="MAYW01000005">
    <property type="protein sequence ID" value="ODS34464.1"/>
    <property type="molecule type" value="Genomic_DNA"/>
</dbReference>
<keyword evidence="2" id="KW-0489">Methyltransferase</keyword>
<evidence type="ECO:0000256" key="3">
    <source>
        <dbReference type="ARBA" id="ARBA00022679"/>
    </source>
</evidence>
<keyword evidence="7" id="KW-0411">Iron-sulfur</keyword>
<reference evidence="9 10" key="1">
    <citation type="submission" date="2016-07" db="EMBL/GenBank/DDBJ databases">
        <title>Draft genome of Scalindua rubra, obtained from a brine-seawater interface in the Red Sea, sheds light on salt adaptation in anammox bacteria.</title>
        <authorList>
            <person name="Speth D.R."/>
            <person name="Lagkouvardos I."/>
            <person name="Wang Y."/>
            <person name="Qian P.-Y."/>
            <person name="Dutilh B.E."/>
            <person name="Jetten M.S."/>
        </authorList>
    </citation>
    <scope>NUCLEOTIDE SEQUENCE [LARGE SCALE GENOMIC DNA]</scope>
    <source>
        <strain evidence="9">BSI-1</strain>
    </source>
</reference>
<dbReference type="PANTHER" id="PTHR43409:SF7">
    <property type="entry name" value="BLL1977 PROTEIN"/>
    <property type="match status" value="1"/>
</dbReference>
<keyword evidence="6" id="KW-0408">Iron</keyword>
<evidence type="ECO:0000256" key="7">
    <source>
        <dbReference type="ARBA" id="ARBA00023014"/>
    </source>
</evidence>
<evidence type="ECO:0000313" key="10">
    <source>
        <dbReference type="Proteomes" id="UP000094056"/>
    </source>
</evidence>
<evidence type="ECO:0000313" key="9">
    <source>
        <dbReference type="EMBL" id="ODS34464.1"/>
    </source>
</evidence>
<dbReference type="SFLD" id="SFLDG01082">
    <property type="entry name" value="B12-binding_domain_containing"/>
    <property type="match status" value="1"/>
</dbReference>
<dbReference type="Pfam" id="PF04055">
    <property type="entry name" value="Radical_SAM"/>
    <property type="match status" value="1"/>
</dbReference>
<evidence type="ECO:0000256" key="6">
    <source>
        <dbReference type="ARBA" id="ARBA00023004"/>
    </source>
</evidence>
<evidence type="ECO:0000259" key="8">
    <source>
        <dbReference type="PROSITE" id="PS51918"/>
    </source>
</evidence>
<name>A0A1E3XHT2_9BACT</name>
<gene>
    <name evidence="9" type="ORF">SCARUB_00338</name>
</gene>
<proteinExistence type="predicted"/>
<dbReference type="InterPro" id="IPR034466">
    <property type="entry name" value="Methyltransferase_Class_B"/>
</dbReference>
<comment type="cofactor">
    <cofactor evidence="1">
        <name>[4Fe-4S] cluster</name>
        <dbReference type="ChEBI" id="CHEBI:49883"/>
    </cofactor>
</comment>
<dbReference type="Gene3D" id="3.40.50.280">
    <property type="entry name" value="Cobalamin-binding domain"/>
    <property type="match status" value="1"/>
</dbReference>
<keyword evidence="5" id="KW-0479">Metal-binding</keyword>
<dbReference type="SFLD" id="SFLDG01123">
    <property type="entry name" value="methyltransferase_(Class_B)"/>
    <property type="match status" value="1"/>
</dbReference>
<dbReference type="InterPro" id="IPR007197">
    <property type="entry name" value="rSAM"/>
</dbReference>
<dbReference type="Gene3D" id="3.80.30.20">
    <property type="entry name" value="tm_1862 like domain"/>
    <property type="match status" value="1"/>
</dbReference>
<dbReference type="InterPro" id="IPR051198">
    <property type="entry name" value="BchE-like"/>
</dbReference>
<dbReference type="SMART" id="SM00729">
    <property type="entry name" value="Elp3"/>
    <property type="match status" value="1"/>
</dbReference>
<dbReference type="PANTHER" id="PTHR43409">
    <property type="entry name" value="ANAEROBIC MAGNESIUM-PROTOPORPHYRIN IX MONOMETHYL ESTER CYCLASE-RELATED"/>
    <property type="match status" value="1"/>
</dbReference>
<dbReference type="CDD" id="cd01335">
    <property type="entry name" value="Radical_SAM"/>
    <property type="match status" value="1"/>
</dbReference>
<evidence type="ECO:0000256" key="2">
    <source>
        <dbReference type="ARBA" id="ARBA00022603"/>
    </source>
</evidence>
<keyword evidence="3" id="KW-0808">Transferase</keyword>
<comment type="caution">
    <text evidence="9">The sequence shown here is derived from an EMBL/GenBank/DDBJ whole genome shotgun (WGS) entry which is preliminary data.</text>
</comment>
<protein>
    <submittedName>
        <fullName evidence="9">Oxidoreductase</fullName>
    </submittedName>
</protein>
<organism evidence="9 10">
    <name type="scientific">Candidatus Scalindua rubra</name>
    <dbReference type="NCBI Taxonomy" id="1872076"/>
    <lineage>
        <taxon>Bacteria</taxon>
        <taxon>Pseudomonadati</taxon>
        <taxon>Planctomycetota</taxon>
        <taxon>Candidatus Brocadiia</taxon>
        <taxon>Candidatus Brocadiales</taxon>
        <taxon>Candidatus Scalinduaceae</taxon>
        <taxon>Candidatus Scalindua</taxon>
    </lineage>
</organism>
<dbReference type="GO" id="GO:0046872">
    <property type="term" value="F:metal ion binding"/>
    <property type="evidence" value="ECO:0007669"/>
    <property type="project" value="UniProtKB-KW"/>
</dbReference>
<accession>A0A1E3XHT2</accession>
<evidence type="ECO:0000256" key="4">
    <source>
        <dbReference type="ARBA" id="ARBA00022691"/>
    </source>
</evidence>
<dbReference type="InterPro" id="IPR023404">
    <property type="entry name" value="rSAM_horseshoe"/>
</dbReference>
<dbReference type="Proteomes" id="UP000094056">
    <property type="component" value="Unassembled WGS sequence"/>
</dbReference>
<evidence type="ECO:0000256" key="5">
    <source>
        <dbReference type="ARBA" id="ARBA00022723"/>
    </source>
</evidence>
<dbReference type="GO" id="GO:0051539">
    <property type="term" value="F:4 iron, 4 sulfur cluster binding"/>
    <property type="evidence" value="ECO:0007669"/>
    <property type="project" value="UniProtKB-KW"/>
</dbReference>
<dbReference type="InterPro" id="IPR058240">
    <property type="entry name" value="rSAM_sf"/>
</dbReference>
<dbReference type="GO" id="GO:0003824">
    <property type="term" value="F:catalytic activity"/>
    <property type="evidence" value="ECO:0007669"/>
    <property type="project" value="InterPro"/>
</dbReference>